<dbReference type="EMBL" id="JBJDQH010000008">
    <property type="protein sequence ID" value="MFK4267841.1"/>
    <property type="molecule type" value="Genomic_DNA"/>
</dbReference>
<dbReference type="Proteomes" id="UP001620295">
    <property type="component" value="Unassembled WGS sequence"/>
</dbReference>
<dbReference type="InterPro" id="IPR029068">
    <property type="entry name" value="Glyas_Bleomycin-R_OHBP_Dase"/>
</dbReference>
<proteinExistence type="predicted"/>
<dbReference type="PANTHER" id="PTHR36113">
    <property type="entry name" value="LYASE, PUTATIVE-RELATED-RELATED"/>
    <property type="match status" value="1"/>
</dbReference>
<evidence type="ECO:0000313" key="2">
    <source>
        <dbReference type="EMBL" id="MFK4267841.1"/>
    </source>
</evidence>
<dbReference type="InterPro" id="IPR037523">
    <property type="entry name" value="VOC_core"/>
</dbReference>
<dbReference type="InterPro" id="IPR051332">
    <property type="entry name" value="Fosfomycin_Res_Enzymes"/>
</dbReference>
<accession>A0ABW8LPL5</accession>
<dbReference type="Pfam" id="PF13669">
    <property type="entry name" value="Glyoxalase_4"/>
    <property type="match status" value="1"/>
</dbReference>
<dbReference type="RefSeq" id="WP_358630236.1">
    <property type="nucleotide sequence ID" value="NZ_JBFACG010000020.1"/>
</dbReference>
<dbReference type="Gene3D" id="3.10.180.10">
    <property type="entry name" value="2,3-Dihydroxybiphenyl 1,2-Dioxygenase, domain 1"/>
    <property type="match status" value="1"/>
</dbReference>
<dbReference type="PROSITE" id="PS51819">
    <property type="entry name" value="VOC"/>
    <property type="match status" value="1"/>
</dbReference>
<keyword evidence="3" id="KW-1185">Reference proteome</keyword>
<protein>
    <submittedName>
        <fullName evidence="2">VOC family protein</fullName>
    </submittedName>
</protein>
<gene>
    <name evidence="2" type="ORF">ACI2L5_23315</name>
</gene>
<evidence type="ECO:0000259" key="1">
    <source>
        <dbReference type="PROSITE" id="PS51819"/>
    </source>
</evidence>
<comment type="caution">
    <text evidence="2">The sequence shown here is derived from an EMBL/GenBank/DDBJ whole genome shotgun (WGS) entry which is preliminary data.</text>
</comment>
<organism evidence="2 3">
    <name type="scientific">Streptomyces milbemycinicus</name>
    <dbReference type="NCBI Taxonomy" id="476552"/>
    <lineage>
        <taxon>Bacteria</taxon>
        <taxon>Bacillati</taxon>
        <taxon>Actinomycetota</taxon>
        <taxon>Actinomycetes</taxon>
        <taxon>Kitasatosporales</taxon>
        <taxon>Streptomycetaceae</taxon>
        <taxon>Streptomyces</taxon>
    </lineage>
</organism>
<sequence>MNRPTHGALHHVEIWVPDLGRALISFGWLLEALGYTVFQNWKDGRSWRLGVTYLVVEQSPALTADRHDRCRPGLNHLAFHVEDAAVVEELAAEAAQHGWRLMFPDQHPHAGGEQHYAAYLENDDGFEIELVAINSPNEGEPD</sequence>
<name>A0ABW8LPL5_9ACTN</name>
<reference evidence="2 3" key="1">
    <citation type="submission" date="2024-11" db="EMBL/GenBank/DDBJ databases">
        <title>The Natural Products Discovery Center: Release of the First 8490 Sequenced Strains for Exploring Actinobacteria Biosynthetic Diversity.</title>
        <authorList>
            <person name="Kalkreuter E."/>
            <person name="Kautsar S.A."/>
            <person name="Yang D."/>
            <person name="Bader C.D."/>
            <person name="Teijaro C.N."/>
            <person name="Fluegel L."/>
            <person name="Davis C.M."/>
            <person name="Simpson J.R."/>
            <person name="Lauterbach L."/>
            <person name="Steele A.D."/>
            <person name="Gui C."/>
            <person name="Meng S."/>
            <person name="Li G."/>
            <person name="Viehrig K."/>
            <person name="Ye F."/>
            <person name="Su P."/>
            <person name="Kiefer A.F."/>
            <person name="Nichols A."/>
            <person name="Cepeda A.J."/>
            <person name="Yan W."/>
            <person name="Fan B."/>
            <person name="Jiang Y."/>
            <person name="Adhikari A."/>
            <person name="Zheng C.-J."/>
            <person name="Schuster L."/>
            <person name="Cowan T.M."/>
            <person name="Smanski M.J."/>
            <person name="Chevrette M.G."/>
            <person name="De Carvalho L.P.S."/>
            <person name="Shen B."/>
        </authorList>
    </citation>
    <scope>NUCLEOTIDE SEQUENCE [LARGE SCALE GENOMIC DNA]</scope>
    <source>
        <strain evidence="2 3">NPDC020863</strain>
    </source>
</reference>
<feature type="domain" description="VOC" evidence="1">
    <location>
        <begin position="8"/>
        <end position="133"/>
    </location>
</feature>
<evidence type="ECO:0000313" key="3">
    <source>
        <dbReference type="Proteomes" id="UP001620295"/>
    </source>
</evidence>
<dbReference type="SUPFAM" id="SSF54593">
    <property type="entry name" value="Glyoxalase/Bleomycin resistance protein/Dihydroxybiphenyl dioxygenase"/>
    <property type="match status" value="1"/>
</dbReference>
<dbReference type="PANTHER" id="PTHR36113:SF6">
    <property type="entry name" value="FOSFOMYCIN RESISTANCE PROTEIN FOSX"/>
    <property type="match status" value="1"/>
</dbReference>